<dbReference type="PANTHER" id="PTHR43784:SF2">
    <property type="entry name" value="GDSL-LIKE LIPASE_ACYLHYDROLASE, PUTATIVE (AFU_ORTHOLOGUE AFUA_2G00820)-RELATED"/>
    <property type="match status" value="1"/>
</dbReference>
<dbReference type="SUPFAM" id="SSF52266">
    <property type="entry name" value="SGNH hydrolase"/>
    <property type="match status" value="1"/>
</dbReference>
<dbReference type="InterPro" id="IPR036514">
    <property type="entry name" value="SGNH_hydro_sf"/>
</dbReference>
<dbReference type="AlphaFoldDB" id="A0A839HLW8"/>
<gene>
    <name evidence="2" type="ORF">H4F90_01000</name>
</gene>
<dbReference type="Pfam" id="PF13472">
    <property type="entry name" value="Lipase_GDSL_2"/>
    <property type="match status" value="1"/>
</dbReference>
<keyword evidence="3" id="KW-1185">Reference proteome</keyword>
<keyword evidence="2" id="KW-0378">Hydrolase</keyword>
<dbReference type="PANTHER" id="PTHR43784">
    <property type="entry name" value="GDSL-LIKE LIPASE/ACYLHYDROLASE, PUTATIVE (AFU_ORTHOLOGUE AFUA_2G00820)-RELATED"/>
    <property type="match status" value="1"/>
</dbReference>
<evidence type="ECO:0000259" key="1">
    <source>
        <dbReference type="Pfam" id="PF13472"/>
    </source>
</evidence>
<dbReference type="PROSITE" id="PS51257">
    <property type="entry name" value="PROKAR_LIPOPROTEIN"/>
    <property type="match status" value="1"/>
</dbReference>
<protein>
    <submittedName>
        <fullName evidence="2">SGNH/GDSL hydrolase family protein</fullName>
    </submittedName>
</protein>
<comment type="caution">
    <text evidence="2">The sequence shown here is derived from an EMBL/GenBank/DDBJ whole genome shotgun (WGS) entry which is preliminary data.</text>
</comment>
<dbReference type="InterPro" id="IPR013830">
    <property type="entry name" value="SGNH_hydro"/>
</dbReference>
<dbReference type="Gene3D" id="3.40.50.1110">
    <property type="entry name" value="SGNH hydrolase"/>
    <property type="match status" value="1"/>
</dbReference>
<feature type="domain" description="SGNH hydrolase-type esterase" evidence="1">
    <location>
        <begin position="50"/>
        <end position="227"/>
    </location>
</feature>
<proteinExistence type="predicted"/>
<name>A0A839HLW8_9BURK</name>
<dbReference type="EMBL" id="JACIVI010000001">
    <property type="protein sequence ID" value="MBB1160558.1"/>
    <property type="molecule type" value="Genomic_DNA"/>
</dbReference>
<reference evidence="2 3" key="1">
    <citation type="submission" date="2020-08" db="EMBL/GenBank/DDBJ databases">
        <title>Aquariorum lacteus gen. nov., sp. nov., a new member of the family Comamonadaceae, isolated from freshwater aquarium.</title>
        <authorList>
            <person name="Chun S.-J."/>
        </authorList>
    </citation>
    <scope>NUCLEOTIDE SEQUENCE [LARGE SCALE GENOMIC DNA]</scope>
    <source>
        <strain evidence="2 3">SJAQ100</strain>
    </source>
</reference>
<dbReference type="InterPro" id="IPR053140">
    <property type="entry name" value="GDSL_Rv0518-like"/>
</dbReference>
<dbReference type="GO" id="GO:0016788">
    <property type="term" value="F:hydrolase activity, acting on ester bonds"/>
    <property type="evidence" value="ECO:0007669"/>
    <property type="project" value="UniProtKB-ARBA"/>
</dbReference>
<organism evidence="2 3">
    <name type="scientific">Aquariibacter albus</name>
    <dbReference type="NCBI Taxonomy" id="2759899"/>
    <lineage>
        <taxon>Bacteria</taxon>
        <taxon>Pseudomonadati</taxon>
        <taxon>Pseudomonadota</taxon>
        <taxon>Betaproteobacteria</taxon>
        <taxon>Burkholderiales</taxon>
        <taxon>Sphaerotilaceae</taxon>
        <taxon>Aquariibacter</taxon>
    </lineage>
</organism>
<dbReference type="Proteomes" id="UP000586093">
    <property type="component" value="Unassembled WGS sequence"/>
</dbReference>
<sequence>MTGTRWSAMRRGPGGWGGLALALMLSACGGGGGEPATEPPQVTPGRWVLLGSSTALGAGATGRQGWAQQLAAELPALGASLSNLAVGGSTTYAARPSGDLPPAGRAAPDPAGNVDAALALAPRLLLLAYPGNDTALGLSADETVANLGRVRAHAQARGVAVLVLGTQPRQLSEAGLARLAEIDRRLARLAGECFVELRSGLAGPDGRLAVDRDAGDGVHPNDAGHALILARVRARLRSGRCVRLGP</sequence>
<dbReference type="RefSeq" id="WP_182660613.1">
    <property type="nucleotide sequence ID" value="NZ_JACIVI010000001.1"/>
</dbReference>
<accession>A0A839HLW8</accession>
<evidence type="ECO:0000313" key="3">
    <source>
        <dbReference type="Proteomes" id="UP000586093"/>
    </source>
</evidence>
<dbReference type="CDD" id="cd00229">
    <property type="entry name" value="SGNH_hydrolase"/>
    <property type="match status" value="1"/>
</dbReference>
<evidence type="ECO:0000313" key="2">
    <source>
        <dbReference type="EMBL" id="MBB1160558.1"/>
    </source>
</evidence>